<organism evidence="2 3">
    <name type="scientific">Mycena albidolilacea</name>
    <dbReference type="NCBI Taxonomy" id="1033008"/>
    <lineage>
        <taxon>Eukaryota</taxon>
        <taxon>Fungi</taxon>
        <taxon>Dikarya</taxon>
        <taxon>Basidiomycota</taxon>
        <taxon>Agaricomycotina</taxon>
        <taxon>Agaricomycetes</taxon>
        <taxon>Agaricomycetidae</taxon>
        <taxon>Agaricales</taxon>
        <taxon>Marasmiineae</taxon>
        <taxon>Mycenaceae</taxon>
        <taxon>Mycena</taxon>
    </lineage>
</organism>
<dbReference type="Proteomes" id="UP001218218">
    <property type="component" value="Unassembled WGS sequence"/>
</dbReference>
<feature type="compositionally biased region" description="Basic residues" evidence="1">
    <location>
        <begin position="182"/>
        <end position="192"/>
    </location>
</feature>
<feature type="compositionally biased region" description="Polar residues" evidence="1">
    <location>
        <begin position="59"/>
        <end position="72"/>
    </location>
</feature>
<protein>
    <submittedName>
        <fullName evidence="2">Uncharacterized protein</fullName>
    </submittedName>
</protein>
<gene>
    <name evidence="2" type="ORF">DFH08DRAFT_975860</name>
</gene>
<dbReference type="EMBL" id="JARIHO010000091">
    <property type="protein sequence ID" value="KAJ7306831.1"/>
    <property type="molecule type" value="Genomic_DNA"/>
</dbReference>
<evidence type="ECO:0000313" key="2">
    <source>
        <dbReference type="EMBL" id="KAJ7306831.1"/>
    </source>
</evidence>
<feature type="compositionally biased region" description="Gly residues" evidence="1">
    <location>
        <begin position="121"/>
        <end position="130"/>
    </location>
</feature>
<feature type="region of interest" description="Disordered" evidence="1">
    <location>
        <begin position="1"/>
        <end position="246"/>
    </location>
</feature>
<comment type="caution">
    <text evidence="2">The sequence shown here is derived from an EMBL/GenBank/DDBJ whole genome shotgun (WGS) entry which is preliminary data.</text>
</comment>
<dbReference type="AlphaFoldDB" id="A0AAD6Z4K2"/>
<accession>A0AAD6Z4K2</accession>
<feature type="compositionally biased region" description="Low complexity" evidence="1">
    <location>
        <begin position="193"/>
        <end position="205"/>
    </location>
</feature>
<keyword evidence="3" id="KW-1185">Reference proteome</keyword>
<proteinExistence type="predicted"/>
<evidence type="ECO:0000256" key="1">
    <source>
        <dbReference type="SAM" id="MobiDB-lite"/>
    </source>
</evidence>
<feature type="compositionally biased region" description="Pro residues" evidence="1">
    <location>
        <begin position="19"/>
        <end position="31"/>
    </location>
</feature>
<name>A0AAD6Z4K2_9AGAR</name>
<feature type="compositionally biased region" description="Low complexity" evidence="1">
    <location>
        <begin position="100"/>
        <end position="120"/>
    </location>
</feature>
<sequence>MAFATAHKPHVRQEGFHLPSPPPSTDTPPPQHNLFGAGGHSSGSGFHAGDFNDELASLMGSSNERSTQSPDNSGEYRPPPHTHNIFDISAPAHHHHPHHGSASSTGSSFPSHFSLNNNTTNGGGNGGSGSTGSPATETAPPYHFNSTLPALNSSMRYDPLPSSTNNAASNYMPSPSSFRSPSPHHSRSRSRSRPPSSHNNNNGTNGSTGGGPTRTTRTRRTGSLSSNSPPPRPVPQAIVIPGSHGNGNGARGSPYAAQGWFGVNGWVHFHLLVLIVIVSSRLVLDFRPRLCNFFTGYAPRLPSTLASHTSPSHLRISSIIHPFLMRGAGGVGYPEIPKSRNPAFPASRG</sequence>
<feature type="compositionally biased region" description="Polar residues" evidence="1">
    <location>
        <begin position="144"/>
        <end position="172"/>
    </location>
</feature>
<reference evidence="2" key="1">
    <citation type="submission" date="2023-03" db="EMBL/GenBank/DDBJ databases">
        <title>Massive genome expansion in bonnet fungi (Mycena s.s.) driven by repeated elements and novel gene families across ecological guilds.</title>
        <authorList>
            <consortium name="Lawrence Berkeley National Laboratory"/>
            <person name="Harder C.B."/>
            <person name="Miyauchi S."/>
            <person name="Viragh M."/>
            <person name="Kuo A."/>
            <person name="Thoen E."/>
            <person name="Andreopoulos B."/>
            <person name="Lu D."/>
            <person name="Skrede I."/>
            <person name="Drula E."/>
            <person name="Henrissat B."/>
            <person name="Morin E."/>
            <person name="Kohler A."/>
            <person name="Barry K."/>
            <person name="LaButti K."/>
            <person name="Morin E."/>
            <person name="Salamov A."/>
            <person name="Lipzen A."/>
            <person name="Mereny Z."/>
            <person name="Hegedus B."/>
            <person name="Baldrian P."/>
            <person name="Stursova M."/>
            <person name="Weitz H."/>
            <person name="Taylor A."/>
            <person name="Grigoriev I.V."/>
            <person name="Nagy L.G."/>
            <person name="Martin F."/>
            <person name="Kauserud H."/>
        </authorList>
    </citation>
    <scope>NUCLEOTIDE SEQUENCE</scope>
    <source>
        <strain evidence="2">CBHHK002</strain>
    </source>
</reference>
<evidence type="ECO:0000313" key="3">
    <source>
        <dbReference type="Proteomes" id="UP001218218"/>
    </source>
</evidence>